<proteinExistence type="predicted"/>
<evidence type="ECO:0000313" key="1">
    <source>
        <dbReference type="EMBL" id="TWF77917.1"/>
    </source>
</evidence>
<name>A0A561SSS3_9PSEU</name>
<sequence length="38" mass="4241">MRSGRITPTAVTPGGQFRFDLDDVLKQLGQPRKRPDAD</sequence>
<accession>A0A561SSS3</accession>
<reference evidence="1 2" key="1">
    <citation type="submission" date="2019-06" db="EMBL/GenBank/DDBJ databases">
        <title>Sequencing the genomes of 1000 actinobacteria strains.</title>
        <authorList>
            <person name="Klenk H.-P."/>
        </authorList>
    </citation>
    <scope>NUCLEOTIDE SEQUENCE [LARGE SCALE GENOMIC DNA]</scope>
    <source>
        <strain evidence="1 2">DSM 45671</strain>
    </source>
</reference>
<evidence type="ECO:0000313" key="2">
    <source>
        <dbReference type="Proteomes" id="UP000321261"/>
    </source>
</evidence>
<dbReference type="EMBL" id="VIWU01000001">
    <property type="protein sequence ID" value="TWF77917.1"/>
    <property type="molecule type" value="Genomic_DNA"/>
</dbReference>
<organism evidence="1 2">
    <name type="scientific">Pseudonocardia hierapolitana</name>
    <dbReference type="NCBI Taxonomy" id="1128676"/>
    <lineage>
        <taxon>Bacteria</taxon>
        <taxon>Bacillati</taxon>
        <taxon>Actinomycetota</taxon>
        <taxon>Actinomycetes</taxon>
        <taxon>Pseudonocardiales</taxon>
        <taxon>Pseudonocardiaceae</taxon>
        <taxon>Pseudonocardia</taxon>
    </lineage>
</organism>
<comment type="caution">
    <text evidence="1">The sequence shown here is derived from an EMBL/GenBank/DDBJ whole genome shotgun (WGS) entry which is preliminary data.</text>
</comment>
<keyword evidence="2" id="KW-1185">Reference proteome</keyword>
<protein>
    <submittedName>
        <fullName evidence="1">Uncharacterized protein</fullName>
    </submittedName>
</protein>
<gene>
    <name evidence="1" type="ORF">FHX44_113833</name>
</gene>
<dbReference type="AlphaFoldDB" id="A0A561SSS3"/>
<dbReference type="Proteomes" id="UP000321261">
    <property type="component" value="Unassembled WGS sequence"/>
</dbReference>